<organism evidence="3 4">
    <name type="scientific">Paenibacillus harenae</name>
    <dbReference type="NCBI Taxonomy" id="306543"/>
    <lineage>
        <taxon>Bacteria</taxon>
        <taxon>Bacillati</taxon>
        <taxon>Bacillota</taxon>
        <taxon>Bacilli</taxon>
        <taxon>Bacillales</taxon>
        <taxon>Paenibacillaceae</taxon>
        <taxon>Paenibacillus</taxon>
    </lineage>
</organism>
<dbReference type="Gene3D" id="3.30.565.10">
    <property type="entry name" value="Histidine kinase-like ATPase, C-terminal domain"/>
    <property type="match status" value="1"/>
</dbReference>
<dbReference type="GO" id="GO:0004674">
    <property type="term" value="F:protein serine/threonine kinase activity"/>
    <property type="evidence" value="ECO:0007669"/>
    <property type="project" value="UniProtKB-EC"/>
</dbReference>
<dbReference type="NCBIfam" id="NF003144">
    <property type="entry name" value="PRK04069.1"/>
    <property type="match status" value="1"/>
</dbReference>
<protein>
    <submittedName>
        <fullName evidence="3">Serine/threonine-protein kinase RsbW</fullName>
        <ecNumber evidence="3">2.7.11.1</ecNumber>
    </submittedName>
</protein>
<keyword evidence="4" id="KW-1185">Reference proteome</keyword>
<dbReference type="InterPro" id="IPR003594">
    <property type="entry name" value="HATPase_dom"/>
</dbReference>
<name>A0ABT9TXL6_PAEHA</name>
<dbReference type="RefSeq" id="WP_307202659.1">
    <property type="nucleotide sequence ID" value="NZ_JAUSSU010000003.1"/>
</dbReference>
<dbReference type="PANTHER" id="PTHR35526:SF3">
    <property type="entry name" value="ANTI-SIGMA-F FACTOR RSBW"/>
    <property type="match status" value="1"/>
</dbReference>
<comment type="caution">
    <text evidence="3">The sequence shown here is derived from an EMBL/GenBank/DDBJ whole genome shotgun (WGS) entry which is preliminary data.</text>
</comment>
<dbReference type="PANTHER" id="PTHR35526">
    <property type="entry name" value="ANTI-SIGMA-F FACTOR RSBW-RELATED"/>
    <property type="match status" value="1"/>
</dbReference>
<dbReference type="EMBL" id="JAUSSU010000003">
    <property type="protein sequence ID" value="MDQ0112099.1"/>
    <property type="molecule type" value="Genomic_DNA"/>
</dbReference>
<feature type="domain" description="Histidine kinase/HSP90-like ATPase" evidence="2">
    <location>
        <begin position="12"/>
        <end position="140"/>
    </location>
</feature>
<keyword evidence="3" id="KW-0418">Kinase</keyword>
<gene>
    <name evidence="3" type="ORF">J2T15_001534</name>
</gene>
<accession>A0ABT9TXL6</accession>
<evidence type="ECO:0000313" key="4">
    <source>
        <dbReference type="Proteomes" id="UP001229346"/>
    </source>
</evidence>
<sequence>MNTTPSSIAVTIPAEAQYIDIVRLALYGIAEKAGFSFEQLEDLKVAVTEACTNAVLHAYGSGQPGVIDVRIDLDNQGIRICIKDDGNSFNYDHTVQQFVSHHLKSLNDVKAGGLGLFLMHALMDNVEVRTDRGTEVILTKRIGRKEEMA</sequence>
<evidence type="ECO:0000256" key="1">
    <source>
        <dbReference type="ARBA" id="ARBA00022527"/>
    </source>
</evidence>
<dbReference type="SUPFAM" id="SSF55874">
    <property type="entry name" value="ATPase domain of HSP90 chaperone/DNA topoisomerase II/histidine kinase"/>
    <property type="match status" value="1"/>
</dbReference>
<dbReference type="EC" id="2.7.11.1" evidence="3"/>
<keyword evidence="3" id="KW-0808">Transferase</keyword>
<reference evidence="3 4" key="1">
    <citation type="submission" date="2023-07" db="EMBL/GenBank/DDBJ databases">
        <title>Sorghum-associated microbial communities from plants grown in Nebraska, USA.</title>
        <authorList>
            <person name="Schachtman D."/>
        </authorList>
    </citation>
    <scope>NUCLEOTIDE SEQUENCE [LARGE SCALE GENOMIC DNA]</scope>
    <source>
        <strain evidence="3 4">CC482</strain>
    </source>
</reference>
<proteinExistence type="predicted"/>
<dbReference type="CDD" id="cd16936">
    <property type="entry name" value="HATPase_RsbW-like"/>
    <property type="match status" value="1"/>
</dbReference>
<dbReference type="InterPro" id="IPR036890">
    <property type="entry name" value="HATPase_C_sf"/>
</dbReference>
<dbReference type="Pfam" id="PF13581">
    <property type="entry name" value="HATPase_c_2"/>
    <property type="match status" value="1"/>
</dbReference>
<evidence type="ECO:0000259" key="2">
    <source>
        <dbReference type="Pfam" id="PF13581"/>
    </source>
</evidence>
<dbReference type="InterPro" id="IPR050267">
    <property type="entry name" value="Anti-sigma-factor_SerPK"/>
</dbReference>
<evidence type="ECO:0000313" key="3">
    <source>
        <dbReference type="EMBL" id="MDQ0112099.1"/>
    </source>
</evidence>
<keyword evidence="1" id="KW-0723">Serine/threonine-protein kinase</keyword>
<dbReference type="Proteomes" id="UP001229346">
    <property type="component" value="Unassembled WGS sequence"/>
</dbReference>